<dbReference type="RefSeq" id="WP_201955345.1">
    <property type="nucleotide sequence ID" value="NZ_JAERRJ010000015.1"/>
</dbReference>
<gene>
    <name evidence="2" type="ORF">JK358_33275</name>
</gene>
<feature type="region of interest" description="Disordered" evidence="1">
    <location>
        <begin position="268"/>
        <end position="290"/>
    </location>
</feature>
<protein>
    <recommendedName>
        <fullName evidence="4">Alpha/beta hydrolase</fullName>
    </recommendedName>
</protein>
<name>A0ABS1MFD1_9NOCA</name>
<accession>A0ABS1MFD1</accession>
<feature type="region of interest" description="Disordered" evidence="1">
    <location>
        <begin position="609"/>
        <end position="629"/>
    </location>
</feature>
<evidence type="ECO:0000313" key="3">
    <source>
        <dbReference type="Proteomes" id="UP000602198"/>
    </source>
</evidence>
<keyword evidence="3" id="KW-1185">Reference proteome</keyword>
<evidence type="ECO:0008006" key="4">
    <source>
        <dbReference type="Google" id="ProtNLM"/>
    </source>
</evidence>
<proteinExistence type="predicted"/>
<dbReference type="Proteomes" id="UP000602198">
    <property type="component" value="Unassembled WGS sequence"/>
</dbReference>
<sequence>MRPTVPQVRSWRVGGEILPSLKTAAEKALANATEIYNSLTDSSRMVDQATGWFGQTRDAAFERTGQEVDHGHEVRNLLLQLHDDALDAHREFGTAAEYMIKQVEAAEGDGCTVMPSGCVIHPDTDDQTKQDKAGLYQLNIIAGLDEIERIDNQYGPTLRETQQMLAAIVNGQPDVTTPDGTRMDPDEVVSKLAGMTPDERAAYLASMSPEDVRQLVIANPGQLGNMNGVPFDTRIAANEINIQNALYEEQHKPNPDQSRVSQLQAMLSPVPNPTTTNEREQKPDSSVSPVDDMVDRKFVMFDPNGNGRMIEMIGEMTPGVSGVGVYVPGTTTNLNGSGTNHNAAWNIASQTGGPMFLYMEGDFPQSLTSISDGAPSPIWAAEMAPKLVDFGQEVDREVALHAPGTPVSYVGHSYGGSIVGTAEQLGLRADRVLYSSSAGTGIYEMPWNNANPDVQRFSQTAPADLIGISQSYPREGLNLPGIGNSIPGNPHAGMPLGGDPDEIPGVTRLDTGYYGREAADAGLTPGEVVFGTDGHGKYWDDPSSTAFGNIVGVIAGTEVTGYVERGIESDYVDVGLGDDGDGAKETFDATKGGATAAGLNSLPGIDNVDPYADPKVTDNPQLGPKIEVR</sequence>
<organism evidence="2 3">
    <name type="scientific">Nocardia acididurans</name>
    <dbReference type="NCBI Taxonomy" id="2802282"/>
    <lineage>
        <taxon>Bacteria</taxon>
        <taxon>Bacillati</taxon>
        <taxon>Actinomycetota</taxon>
        <taxon>Actinomycetes</taxon>
        <taxon>Mycobacteriales</taxon>
        <taxon>Nocardiaceae</taxon>
        <taxon>Nocardia</taxon>
    </lineage>
</organism>
<reference evidence="2 3" key="1">
    <citation type="submission" date="2021-01" db="EMBL/GenBank/DDBJ databases">
        <title>WGS of actinomycetes isolated from Thailand.</title>
        <authorList>
            <person name="Thawai C."/>
        </authorList>
    </citation>
    <scope>NUCLEOTIDE SEQUENCE [LARGE SCALE GENOMIC DNA]</scope>
    <source>
        <strain evidence="2 3">LPG 2</strain>
    </source>
</reference>
<comment type="caution">
    <text evidence="2">The sequence shown here is derived from an EMBL/GenBank/DDBJ whole genome shotgun (WGS) entry which is preliminary data.</text>
</comment>
<evidence type="ECO:0000313" key="2">
    <source>
        <dbReference type="EMBL" id="MBL1079289.1"/>
    </source>
</evidence>
<dbReference type="EMBL" id="JAERRJ010000015">
    <property type="protein sequence ID" value="MBL1079289.1"/>
    <property type="molecule type" value="Genomic_DNA"/>
</dbReference>
<evidence type="ECO:0000256" key="1">
    <source>
        <dbReference type="SAM" id="MobiDB-lite"/>
    </source>
</evidence>